<reference evidence="1" key="1">
    <citation type="submission" date="2014-09" db="EMBL/GenBank/DDBJ databases">
        <authorList>
            <person name="Magalhaes I.L.F."/>
            <person name="Oliveira U."/>
            <person name="Santos F.R."/>
            <person name="Vidigal T.H.D.A."/>
            <person name="Brescovit A.D."/>
            <person name="Santos A.J."/>
        </authorList>
    </citation>
    <scope>NUCLEOTIDE SEQUENCE</scope>
    <source>
        <tissue evidence="1">Shoot tissue taken approximately 20 cm above the soil surface</tissue>
    </source>
</reference>
<dbReference type="AlphaFoldDB" id="A0A0A9FI38"/>
<name>A0A0A9FI38_ARUDO</name>
<organism evidence="1">
    <name type="scientific">Arundo donax</name>
    <name type="common">Giant reed</name>
    <name type="synonym">Donax arundinaceus</name>
    <dbReference type="NCBI Taxonomy" id="35708"/>
    <lineage>
        <taxon>Eukaryota</taxon>
        <taxon>Viridiplantae</taxon>
        <taxon>Streptophyta</taxon>
        <taxon>Embryophyta</taxon>
        <taxon>Tracheophyta</taxon>
        <taxon>Spermatophyta</taxon>
        <taxon>Magnoliopsida</taxon>
        <taxon>Liliopsida</taxon>
        <taxon>Poales</taxon>
        <taxon>Poaceae</taxon>
        <taxon>PACMAD clade</taxon>
        <taxon>Arundinoideae</taxon>
        <taxon>Arundineae</taxon>
        <taxon>Arundo</taxon>
    </lineage>
</organism>
<sequence>MNRKVHDLSNGLTLHTRTLCSMKLFSLLITSIIKAGNSEDLTFF</sequence>
<protein>
    <submittedName>
        <fullName evidence="1">Uncharacterized protein</fullName>
    </submittedName>
</protein>
<dbReference type="EMBL" id="GBRH01185231">
    <property type="protein sequence ID" value="JAE12665.1"/>
    <property type="molecule type" value="Transcribed_RNA"/>
</dbReference>
<accession>A0A0A9FI38</accession>
<evidence type="ECO:0000313" key="1">
    <source>
        <dbReference type="EMBL" id="JAE12665.1"/>
    </source>
</evidence>
<proteinExistence type="predicted"/>
<reference evidence="1" key="2">
    <citation type="journal article" date="2015" name="Data Brief">
        <title>Shoot transcriptome of the giant reed, Arundo donax.</title>
        <authorList>
            <person name="Barrero R.A."/>
            <person name="Guerrero F.D."/>
            <person name="Moolhuijzen P."/>
            <person name="Goolsby J.A."/>
            <person name="Tidwell J."/>
            <person name="Bellgard S.E."/>
            <person name="Bellgard M.I."/>
        </authorList>
    </citation>
    <scope>NUCLEOTIDE SEQUENCE</scope>
    <source>
        <tissue evidence="1">Shoot tissue taken approximately 20 cm above the soil surface</tissue>
    </source>
</reference>